<accession>A0A4Y2IXZ9</accession>
<name>A0A4Y2IXZ9_ARAVE</name>
<proteinExistence type="predicted"/>
<dbReference type="AlphaFoldDB" id="A0A4Y2IXZ9"/>
<evidence type="ECO:0000313" key="2">
    <source>
        <dbReference type="EMBL" id="GBM82535.1"/>
    </source>
</evidence>
<evidence type="ECO:0000313" key="3">
    <source>
        <dbReference type="Proteomes" id="UP000499080"/>
    </source>
</evidence>
<protein>
    <submittedName>
        <fullName evidence="2">Uncharacterized protein</fullName>
    </submittedName>
</protein>
<dbReference type="Proteomes" id="UP000499080">
    <property type="component" value="Unassembled WGS sequence"/>
</dbReference>
<reference evidence="2 3" key="1">
    <citation type="journal article" date="2019" name="Sci. Rep.">
        <title>Orb-weaving spider Araneus ventricosus genome elucidates the spidroin gene catalogue.</title>
        <authorList>
            <person name="Kono N."/>
            <person name="Nakamura H."/>
            <person name="Ohtoshi R."/>
            <person name="Moran D.A.P."/>
            <person name="Shinohara A."/>
            <person name="Yoshida Y."/>
            <person name="Fujiwara M."/>
            <person name="Mori M."/>
            <person name="Tomita M."/>
            <person name="Arakawa K."/>
        </authorList>
    </citation>
    <scope>NUCLEOTIDE SEQUENCE [LARGE SCALE GENOMIC DNA]</scope>
</reference>
<evidence type="ECO:0000256" key="1">
    <source>
        <dbReference type="SAM" id="MobiDB-lite"/>
    </source>
</evidence>
<comment type="caution">
    <text evidence="2">The sequence shown here is derived from an EMBL/GenBank/DDBJ whole genome shotgun (WGS) entry which is preliminary data.</text>
</comment>
<feature type="region of interest" description="Disordered" evidence="1">
    <location>
        <begin position="29"/>
        <end position="51"/>
    </location>
</feature>
<dbReference type="EMBL" id="BGPR01003017">
    <property type="protein sequence ID" value="GBM82535.1"/>
    <property type="molecule type" value="Genomic_DNA"/>
</dbReference>
<gene>
    <name evidence="2" type="ORF">AVEN_29324_1</name>
</gene>
<organism evidence="2 3">
    <name type="scientific">Araneus ventricosus</name>
    <name type="common">Orbweaver spider</name>
    <name type="synonym">Epeira ventricosa</name>
    <dbReference type="NCBI Taxonomy" id="182803"/>
    <lineage>
        <taxon>Eukaryota</taxon>
        <taxon>Metazoa</taxon>
        <taxon>Ecdysozoa</taxon>
        <taxon>Arthropoda</taxon>
        <taxon>Chelicerata</taxon>
        <taxon>Arachnida</taxon>
        <taxon>Araneae</taxon>
        <taxon>Araneomorphae</taxon>
        <taxon>Entelegynae</taxon>
        <taxon>Araneoidea</taxon>
        <taxon>Araneidae</taxon>
        <taxon>Araneus</taxon>
    </lineage>
</organism>
<sequence length="124" mass="13638">MESRTPTPGTSFAPAIKKTLVAVLTPTYQSDLSSETNSKTSGPLPTIHSPVTTAGNILHKTVAPIGEAASAPQDFSDFQIDNSKKKFKKKLSLKRLTKISTAGKILTYYKTPPPTRFYQTQYRY</sequence>
<keyword evidence="3" id="KW-1185">Reference proteome</keyword>